<organism evidence="13">
    <name type="scientific">Brassica cretica</name>
    <name type="common">Mustard</name>
    <dbReference type="NCBI Taxonomy" id="69181"/>
    <lineage>
        <taxon>Eukaryota</taxon>
        <taxon>Viridiplantae</taxon>
        <taxon>Streptophyta</taxon>
        <taxon>Embryophyta</taxon>
        <taxon>Tracheophyta</taxon>
        <taxon>Spermatophyta</taxon>
        <taxon>Magnoliopsida</taxon>
        <taxon>eudicotyledons</taxon>
        <taxon>Gunneridae</taxon>
        <taxon>Pentapetalae</taxon>
        <taxon>rosids</taxon>
        <taxon>malvids</taxon>
        <taxon>Brassicales</taxon>
        <taxon>Brassicaceae</taxon>
        <taxon>Brassiceae</taxon>
        <taxon>Brassica</taxon>
    </lineage>
</organism>
<dbReference type="GO" id="GO:0006564">
    <property type="term" value="P:L-serine biosynthetic process"/>
    <property type="evidence" value="ECO:0007669"/>
    <property type="project" value="UniProtKB-KW"/>
</dbReference>
<dbReference type="InterPro" id="IPR006140">
    <property type="entry name" value="D-isomer_DH_NAD-bd"/>
</dbReference>
<keyword evidence="10" id="KW-0718">Serine biosynthesis</keyword>
<comment type="catalytic activity">
    <reaction evidence="9 10">
        <text>(2R)-3-phosphoglycerate + NAD(+) = 3-phosphooxypyruvate + NADH + H(+)</text>
        <dbReference type="Rhea" id="RHEA:12641"/>
        <dbReference type="ChEBI" id="CHEBI:15378"/>
        <dbReference type="ChEBI" id="CHEBI:18110"/>
        <dbReference type="ChEBI" id="CHEBI:57540"/>
        <dbReference type="ChEBI" id="CHEBI:57945"/>
        <dbReference type="ChEBI" id="CHEBI:58272"/>
        <dbReference type="EC" id="1.1.1.95"/>
    </reaction>
</comment>
<dbReference type="InterPro" id="IPR029753">
    <property type="entry name" value="D-isomer_DH_CS"/>
</dbReference>
<dbReference type="Pfam" id="PF03078">
    <property type="entry name" value="ATHILA"/>
    <property type="match status" value="1"/>
</dbReference>
<dbReference type="Gene3D" id="3.30.70.260">
    <property type="match status" value="1"/>
</dbReference>
<dbReference type="Pfam" id="PF01842">
    <property type="entry name" value="ACT"/>
    <property type="match status" value="1"/>
</dbReference>
<feature type="compositionally biased region" description="Basic and acidic residues" evidence="11">
    <location>
        <begin position="663"/>
        <end position="681"/>
    </location>
</feature>
<evidence type="ECO:0000256" key="8">
    <source>
        <dbReference type="ARBA" id="ARBA00023027"/>
    </source>
</evidence>
<dbReference type="SUPFAM" id="SSF143548">
    <property type="entry name" value="Serine metabolism enzymes domain"/>
    <property type="match status" value="1"/>
</dbReference>
<evidence type="ECO:0000256" key="11">
    <source>
        <dbReference type="SAM" id="MobiDB-lite"/>
    </source>
</evidence>
<dbReference type="InterPro" id="IPR045626">
    <property type="entry name" value="PGDH_ASB_dom"/>
</dbReference>
<gene>
    <name evidence="13" type="ORF">F2Q70_00033477</name>
</gene>
<evidence type="ECO:0000256" key="6">
    <source>
        <dbReference type="ARBA" id="ARBA00022946"/>
    </source>
</evidence>
<comment type="caution">
    <text evidence="13">The sequence shown here is derived from an EMBL/GenBank/DDBJ whole genome shotgun (WGS) entry which is preliminary data.</text>
</comment>
<dbReference type="InterPro" id="IPR029009">
    <property type="entry name" value="ASB_dom_sf"/>
</dbReference>
<dbReference type="FunFam" id="3.30.1330.90:FF:000003">
    <property type="entry name" value="D-3-phosphoglycerate dehydrogenase"/>
    <property type="match status" value="1"/>
</dbReference>
<keyword evidence="5" id="KW-0934">Plastid</keyword>
<dbReference type="InterPro" id="IPR006236">
    <property type="entry name" value="PGDH"/>
</dbReference>
<proteinExistence type="inferred from homology"/>
<feature type="compositionally biased region" description="Basic and acidic residues" evidence="11">
    <location>
        <begin position="629"/>
        <end position="653"/>
    </location>
</feature>
<feature type="compositionally biased region" description="Low complexity" evidence="11">
    <location>
        <begin position="916"/>
        <end position="932"/>
    </location>
</feature>
<dbReference type="SMART" id="SM00997">
    <property type="entry name" value="AdoHcyase_NAD"/>
    <property type="match status" value="1"/>
</dbReference>
<dbReference type="GO" id="GO:0004617">
    <property type="term" value="F:phosphoglycerate dehydrogenase activity"/>
    <property type="evidence" value="ECO:0007669"/>
    <property type="project" value="UniProtKB-EC"/>
</dbReference>
<dbReference type="FunFam" id="3.40.50.720:FF:000021">
    <property type="entry name" value="D-3-phosphoglycerate dehydrogenase"/>
    <property type="match status" value="1"/>
</dbReference>
<dbReference type="PROSITE" id="PS00671">
    <property type="entry name" value="D_2_HYDROXYACID_DH_3"/>
    <property type="match status" value="1"/>
</dbReference>
<evidence type="ECO:0000256" key="4">
    <source>
        <dbReference type="ARBA" id="ARBA00022528"/>
    </source>
</evidence>
<dbReference type="PANTHER" id="PTHR42938">
    <property type="entry name" value="FORMATE DEHYDROGENASE 1"/>
    <property type="match status" value="1"/>
</dbReference>
<feature type="region of interest" description="Disordered" evidence="11">
    <location>
        <begin position="842"/>
        <end position="932"/>
    </location>
</feature>
<sequence length="1141" mass="125113">MSAAASSTISVATTNPLKSLSLSSRSPLPSASSISFPSRNPRRLVLVSCTTGDGSKPTILVAEKLGDAGVKLLEDFANVDCSYNMTPEELNTKISLCDALIVRSGTKVGREVFESSRGRLKVVGRAGVGIDNVDLRAATEFGCLVVNAPTANTIAAAEHGIALLAAMARNVAQADASVKAGEWKRNKYVGVSLVGKTLAVLGFGKVGTEVARRAKGLGMRVIAHDPYAPADRAHAIGVDLVGFGEALATADFISLHMPLTPATSKILNDETFAKMKKGVRIVNVARGGVIDEDALVRALDAGIVAQAALDVFTKEPPAKDSPLVQHERVTVTPHLGASTMEAQEGVAIEIAEAVVGALNGELAATAVNAPMVSAEVLTELKPYVVLAEKLGRLAVQLVAGGSGVKNVKVSYTSARATDDLDTRLLRAMITKGIIEPISDVYVNLVNADFTAKQRGLRLSEERVVLDGSPENPLETITVKLGNVESKFASSLSESGEVKVEGKVKDGVPHLTKVGSFEVDVTLEGSIILCRQVDQPGMIGTVGSILGESNVNVNFMSVGRIAPRKQAIMAIGVDDQPSKETLKKIGEIPAVEEFVFLKLYVGNEEPERRGTHYKQHDSGSNIFHFTAQGSEHRGRQDYNRRDRQVDARDELEARRRSRSSQDTVPRRYFSEDPKRGREDYRSQDSQSSYHRDTNLHLREVSSRPRDLRRDISDKYLSRDRSLQPTRSRDRSIPGREESPPRQSRINPTRGIPLEKVQASVPVEVFNAAVGEVREAMIQYTQCNDPTESAARKERMRRAEEEGEMEETAALMLQATLIAPTDTLQSPEQQPTAERVPAALRLGPTVQPLQGSGQDASKETGKRKPGRPPGRRTVQGSPKLIRGSTSKKRKLPQDKPPLTRRKLIPETDQRKPQKAKSKPSSSRGSRGARGANGRAEWRFKLQRYTEVGLDSDIEAMLGHLKMPKLLTMAYPTYRDVSCQFLSSLEVTYHDDPHVRQGWGKIKFKVSGREYNMNFKDIGRVMGFQDLADYSLPKCENLPTQLWKLITGNKHSTGADKNSHIRHPSVRYLHRMLVHAFYPRKQAGSVTEEDMRLLCPAIRPYAPPGTLPLPSNDIYASFGMVSFFVNRLEHYRDWAWYTTDSQPK</sequence>
<dbReference type="Gene3D" id="3.40.50.720">
    <property type="entry name" value="NAD(P)-binding Rossmann-like Domain"/>
    <property type="match status" value="2"/>
</dbReference>
<dbReference type="InterPro" id="IPR029752">
    <property type="entry name" value="D-isomer_DH_CS1"/>
</dbReference>
<feature type="compositionally biased region" description="Basic and acidic residues" evidence="11">
    <location>
        <begin position="688"/>
        <end position="738"/>
    </location>
</feature>
<dbReference type="EMBL" id="QGKY02002305">
    <property type="protein sequence ID" value="KAF2533879.1"/>
    <property type="molecule type" value="Genomic_DNA"/>
</dbReference>
<dbReference type="Gene3D" id="3.30.1330.90">
    <property type="entry name" value="D-3-phosphoglycerate dehydrogenase, domain 3"/>
    <property type="match status" value="1"/>
</dbReference>
<dbReference type="GO" id="GO:0051287">
    <property type="term" value="F:NAD binding"/>
    <property type="evidence" value="ECO:0007669"/>
    <property type="project" value="UniProtKB-UniRule"/>
</dbReference>
<evidence type="ECO:0000259" key="12">
    <source>
        <dbReference type="PROSITE" id="PS51671"/>
    </source>
</evidence>
<dbReference type="Pfam" id="PF02826">
    <property type="entry name" value="2-Hacid_dh_C"/>
    <property type="match status" value="1"/>
</dbReference>
<dbReference type="PANTHER" id="PTHR42938:SF45">
    <property type="entry name" value="D-3-PHOSPHOGLYCERATE DEHYDROGENASE"/>
    <property type="match status" value="1"/>
</dbReference>
<reference evidence="13" key="1">
    <citation type="submission" date="2019-12" db="EMBL/GenBank/DDBJ databases">
        <title>Genome sequencing and annotation of Brassica cretica.</title>
        <authorList>
            <person name="Studholme D.J."/>
            <person name="Sarris P.F."/>
        </authorList>
    </citation>
    <scope>NUCLEOTIDE SEQUENCE</scope>
    <source>
        <strain evidence="13">PFS-102/07</strain>
        <tissue evidence="13">Leaf</tissue>
    </source>
</reference>
<comment type="similarity">
    <text evidence="3 10">Belongs to the D-isomer specific 2-hydroxyacid dehydrogenase family.</text>
</comment>
<evidence type="ECO:0000256" key="2">
    <source>
        <dbReference type="ARBA" id="ARBA00005216"/>
    </source>
</evidence>
<dbReference type="Pfam" id="PF00389">
    <property type="entry name" value="2-Hacid_dh"/>
    <property type="match status" value="1"/>
</dbReference>
<evidence type="ECO:0000256" key="7">
    <source>
        <dbReference type="ARBA" id="ARBA00023002"/>
    </source>
</evidence>
<evidence type="ECO:0000256" key="9">
    <source>
        <dbReference type="ARBA" id="ARBA00048731"/>
    </source>
</evidence>
<dbReference type="PROSITE" id="PS00670">
    <property type="entry name" value="D_2_HYDROXYACID_DH_2"/>
    <property type="match status" value="1"/>
</dbReference>
<keyword evidence="8 10" id="KW-0520">NAD</keyword>
<keyword evidence="10" id="KW-0028">Amino-acid biosynthesis</keyword>
<evidence type="ECO:0000256" key="1">
    <source>
        <dbReference type="ARBA" id="ARBA00004229"/>
    </source>
</evidence>
<dbReference type="InterPro" id="IPR006139">
    <property type="entry name" value="D-isomer_2_OHA_DH_cat_dom"/>
</dbReference>
<dbReference type="AlphaFoldDB" id="A0A8S9FLE3"/>
<dbReference type="InterPro" id="IPR002912">
    <property type="entry name" value="ACT_dom"/>
</dbReference>
<dbReference type="SUPFAM" id="SSF51735">
    <property type="entry name" value="NAD(P)-binding Rossmann-fold domains"/>
    <property type="match status" value="1"/>
</dbReference>
<dbReference type="CDD" id="cd04902">
    <property type="entry name" value="ACT_3PGDH-xct"/>
    <property type="match status" value="1"/>
</dbReference>
<dbReference type="FunFam" id="3.40.50.720:FF:000616">
    <property type="entry name" value="D-3-phosphoglycerate dehydrogenase 2 chloroplastic"/>
    <property type="match status" value="1"/>
</dbReference>
<evidence type="ECO:0000256" key="5">
    <source>
        <dbReference type="ARBA" id="ARBA00022640"/>
    </source>
</evidence>
<accession>A0A8S9FLE3</accession>
<feature type="non-terminal residue" evidence="13">
    <location>
        <position position="1"/>
    </location>
</feature>
<dbReference type="FunFam" id="3.30.70.260:FF:000008">
    <property type="entry name" value="D-3-phosphoglycerate dehydrogenase, chloroplastic"/>
    <property type="match status" value="1"/>
</dbReference>
<protein>
    <recommendedName>
        <fullName evidence="10">D-3-phosphoglycerate dehydrogenase</fullName>
        <ecNumber evidence="10">1.1.1.95</ecNumber>
    </recommendedName>
</protein>
<dbReference type="EC" id="1.1.1.95" evidence="10"/>
<dbReference type="GO" id="GO:0009570">
    <property type="term" value="C:chloroplast stroma"/>
    <property type="evidence" value="ECO:0007669"/>
    <property type="project" value="TreeGrafter"/>
</dbReference>
<evidence type="ECO:0000256" key="3">
    <source>
        <dbReference type="ARBA" id="ARBA00005854"/>
    </source>
</evidence>
<evidence type="ECO:0000256" key="10">
    <source>
        <dbReference type="RuleBase" id="RU363003"/>
    </source>
</evidence>
<dbReference type="PROSITE" id="PS51671">
    <property type="entry name" value="ACT"/>
    <property type="match status" value="1"/>
</dbReference>
<evidence type="ECO:0000313" key="13">
    <source>
        <dbReference type="EMBL" id="KAF2533879.1"/>
    </source>
</evidence>
<dbReference type="InterPro" id="IPR036291">
    <property type="entry name" value="NAD(P)-bd_dom_sf"/>
</dbReference>
<keyword evidence="6" id="KW-0809">Transit peptide</keyword>
<dbReference type="NCBIfam" id="TIGR01327">
    <property type="entry name" value="PGDH"/>
    <property type="match status" value="1"/>
</dbReference>
<dbReference type="InterPro" id="IPR015878">
    <property type="entry name" value="Ado_hCys_hydrolase_NAD-bd"/>
</dbReference>
<comment type="subcellular location">
    <subcellularLocation>
        <location evidence="1">Plastid</location>
        <location evidence="1">Chloroplast</location>
    </subcellularLocation>
</comment>
<dbReference type="InterPro" id="IPR004312">
    <property type="entry name" value="ATHILA_Orf1_C"/>
</dbReference>
<feature type="domain" description="ACT" evidence="12">
    <location>
        <begin position="526"/>
        <end position="602"/>
    </location>
</feature>
<comment type="pathway">
    <text evidence="2 10">Amino-acid biosynthesis; L-serine biosynthesis; L-serine from 3-phospho-D-glycerate: step 1/3.</text>
</comment>
<dbReference type="SUPFAM" id="SSF55021">
    <property type="entry name" value="ACT-like"/>
    <property type="match status" value="1"/>
</dbReference>
<keyword evidence="7 10" id="KW-0560">Oxidoreductase</keyword>
<dbReference type="Pfam" id="PF19304">
    <property type="entry name" value="PGDH_inter"/>
    <property type="match status" value="1"/>
</dbReference>
<dbReference type="SUPFAM" id="SSF52283">
    <property type="entry name" value="Formate/glycerate dehydrogenase catalytic domain-like"/>
    <property type="match status" value="1"/>
</dbReference>
<name>A0A8S9FLE3_BRACR</name>
<keyword evidence="4" id="KW-0150">Chloroplast</keyword>
<dbReference type="InterPro" id="IPR045865">
    <property type="entry name" value="ACT-like_dom_sf"/>
</dbReference>
<dbReference type="PROSITE" id="PS00065">
    <property type="entry name" value="D_2_HYDROXYACID_DH_1"/>
    <property type="match status" value="1"/>
</dbReference>
<feature type="region of interest" description="Disordered" evidence="11">
    <location>
        <begin position="626"/>
        <end position="749"/>
    </location>
</feature>
<dbReference type="CDD" id="cd12173">
    <property type="entry name" value="PGDH_4"/>
    <property type="match status" value="1"/>
</dbReference>